<proteinExistence type="predicted"/>
<comment type="caution">
    <text evidence="8">The sequence shown here is derived from an EMBL/GenBank/DDBJ whole genome shotgun (WGS) entry which is preliminary data.</text>
</comment>
<evidence type="ECO:0000313" key="9">
    <source>
        <dbReference type="Proteomes" id="UP001153555"/>
    </source>
</evidence>
<dbReference type="EMBL" id="CACSLK010031421">
    <property type="protein sequence ID" value="CAA0839683.1"/>
    <property type="molecule type" value="Genomic_DNA"/>
</dbReference>
<dbReference type="SMART" id="SM00353">
    <property type="entry name" value="HLH"/>
    <property type="match status" value="1"/>
</dbReference>
<comment type="subcellular location">
    <subcellularLocation>
        <location evidence="1">Nucleus</location>
    </subcellularLocation>
</comment>
<accession>A0A9N7RQ17</accession>
<dbReference type="SUPFAM" id="SSF47459">
    <property type="entry name" value="HLH, helix-loop-helix DNA-binding domain"/>
    <property type="match status" value="1"/>
</dbReference>
<dbReference type="GO" id="GO:0005634">
    <property type="term" value="C:nucleus"/>
    <property type="evidence" value="ECO:0007669"/>
    <property type="project" value="UniProtKB-SubCell"/>
</dbReference>
<dbReference type="InterPro" id="IPR036638">
    <property type="entry name" value="HLH_DNA-bd_sf"/>
</dbReference>
<evidence type="ECO:0000313" key="8">
    <source>
        <dbReference type="EMBL" id="CAA0839683.1"/>
    </source>
</evidence>
<reference evidence="8" key="1">
    <citation type="submission" date="2019-12" db="EMBL/GenBank/DDBJ databases">
        <authorList>
            <person name="Scholes J."/>
        </authorList>
    </citation>
    <scope>NUCLEOTIDE SEQUENCE</scope>
</reference>
<sequence>EIKADKINSMNSSVISRMSPLVMHNPIFTGPCENLSIDDDFVALLGQDFGNYLLSPRTNSSSCSSALIDNITPSNNMNSNNTFYTSFSLEQHKMLRQAPDSYSGFPNMINQGCMINYPADHNPSQNIQQLQVQLNLEKVSVGPDIVMAQGSSSEGDVGVKAEPTKKKGRIRGPSQSYDHIIAERKRREQLNQLFVALSALVPGLKKMDKSSVLEDAIKYLKHLKETVQDLEAKAEKHAMESVVLVKKSHITVEDEQSLTVEEKPLPEIEARWCENLVLLKVHCEMQKGVLVKLVSKIESMNMIVINTNATPFGNVTLNITIVAEMEKEFKFTLKEVVTAIRGVV</sequence>
<evidence type="ECO:0000256" key="5">
    <source>
        <dbReference type="SAM" id="Coils"/>
    </source>
</evidence>
<dbReference type="GO" id="GO:0046983">
    <property type="term" value="F:protein dimerization activity"/>
    <property type="evidence" value="ECO:0007669"/>
    <property type="project" value="InterPro"/>
</dbReference>
<keyword evidence="2" id="KW-0805">Transcription regulation</keyword>
<evidence type="ECO:0000256" key="4">
    <source>
        <dbReference type="ARBA" id="ARBA00023242"/>
    </source>
</evidence>
<keyword evidence="9" id="KW-1185">Reference proteome</keyword>
<name>A0A9N7RQ17_STRHE</name>
<feature type="domain" description="BHLH" evidence="7">
    <location>
        <begin position="174"/>
        <end position="223"/>
    </location>
</feature>
<dbReference type="Pfam" id="PF00010">
    <property type="entry name" value="HLH"/>
    <property type="match status" value="1"/>
</dbReference>
<evidence type="ECO:0000256" key="1">
    <source>
        <dbReference type="ARBA" id="ARBA00004123"/>
    </source>
</evidence>
<feature type="non-terminal residue" evidence="8">
    <location>
        <position position="1"/>
    </location>
</feature>
<evidence type="ECO:0000256" key="6">
    <source>
        <dbReference type="SAM" id="MobiDB-lite"/>
    </source>
</evidence>
<feature type="region of interest" description="Disordered" evidence="6">
    <location>
        <begin position="151"/>
        <end position="174"/>
    </location>
</feature>
<keyword evidence="5" id="KW-0175">Coiled coil</keyword>
<dbReference type="PROSITE" id="PS50888">
    <property type="entry name" value="BHLH"/>
    <property type="match status" value="1"/>
</dbReference>
<evidence type="ECO:0000256" key="2">
    <source>
        <dbReference type="ARBA" id="ARBA00023015"/>
    </source>
</evidence>
<evidence type="ECO:0000259" key="7">
    <source>
        <dbReference type="PROSITE" id="PS50888"/>
    </source>
</evidence>
<gene>
    <name evidence="8" type="ORF">SHERM_06245</name>
</gene>
<dbReference type="PANTHER" id="PTHR45959">
    <property type="entry name" value="BHLH TRANSCRIPTION FACTOR"/>
    <property type="match status" value="1"/>
</dbReference>
<feature type="coiled-coil region" evidence="5">
    <location>
        <begin position="213"/>
        <end position="240"/>
    </location>
</feature>
<dbReference type="Gene3D" id="4.10.280.10">
    <property type="entry name" value="Helix-loop-helix DNA-binding domain"/>
    <property type="match status" value="1"/>
</dbReference>
<dbReference type="OrthoDB" id="690068at2759"/>
<dbReference type="Proteomes" id="UP001153555">
    <property type="component" value="Unassembled WGS sequence"/>
</dbReference>
<organism evidence="8 9">
    <name type="scientific">Striga hermonthica</name>
    <name type="common">Purple witchweed</name>
    <name type="synonym">Buchnera hermonthica</name>
    <dbReference type="NCBI Taxonomy" id="68872"/>
    <lineage>
        <taxon>Eukaryota</taxon>
        <taxon>Viridiplantae</taxon>
        <taxon>Streptophyta</taxon>
        <taxon>Embryophyta</taxon>
        <taxon>Tracheophyta</taxon>
        <taxon>Spermatophyta</taxon>
        <taxon>Magnoliopsida</taxon>
        <taxon>eudicotyledons</taxon>
        <taxon>Gunneridae</taxon>
        <taxon>Pentapetalae</taxon>
        <taxon>asterids</taxon>
        <taxon>lamiids</taxon>
        <taxon>Lamiales</taxon>
        <taxon>Orobanchaceae</taxon>
        <taxon>Buchnereae</taxon>
        <taxon>Striga</taxon>
    </lineage>
</organism>
<keyword evidence="3" id="KW-0804">Transcription</keyword>
<keyword evidence="4" id="KW-0539">Nucleus</keyword>
<dbReference type="PANTHER" id="PTHR45959:SF2">
    <property type="entry name" value="BHLH TRANSCRIPTION FACTOR"/>
    <property type="match status" value="1"/>
</dbReference>
<dbReference type="InterPro" id="IPR052610">
    <property type="entry name" value="bHLH_transcription_regulator"/>
</dbReference>
<dbReference type="AlphaFoldDB" id="A0A9N7RQ17"/>
<protein>
    <submittedName>
        <fullName evidence="8">Transcription factor bHLH25</fullName>
    </submittedName>
</protein>
<dbReference type="InterPro" id="IPR011598">
    <property type="entry name" value="bHLH_dom"/>
</dbReference>
<evidence type="ECO:0000256" key="3">
    <source>
        <dbReference type="ARBA" id="ARBA00023163"/>
    </source>
</evidence>